<dbReference type="AlphaFoldDB" id="M0QWG3"/>
<gene>
    <name evidence="1 2" type="primary">Adhfe1</name>
</gene>
<evidence type="ECO:0000313" key="3">
    <source>
        <dbReference type="Proteomes" id="UP000000589"/>
    </source>
</evidence>
<dbReference type="VEuPathDB" id="HostDB:ENSMUSG00000025911"/>
<dbReference type="Proteomes" id="UP000000589">
    <property type="component" value="Chromosome 1"/>
</dbReference>
<accession>M0QWG3</accession>
<proteinExistence type="predicted"/>
<sequence>MAAAARARVTHLLRHLQSTACQCPTHSHTYSQDSEVHKVQCSVSTVSGCHVVDTKTALLERDGCLKY</sequence>
<evidence type="ECO:0000313" key="2">
    <source>
        <dbReference type="MGI" id="MGI:1923437"/>
    </source>
</evidence>
<dbReference type="ExpressionAtlas" id="M0QWG3">
    <property type="expression patterns" value="baseline and differential"/>
</dbReference>
<organism evidence="1 3">
    <name type="scientific">Mus musculus</name>
    <name type="common">Mouse</name>
    <dbReference type="NCBI Taxonomy" id="10090"/>
    <lineage>
        <taxon>Eukaryota</taxon>
        <taxon>Metazoa</taxon>
        <taxon>Chordata</taxon>
        <taxon>Craniata</taxon>
        <taxon>Vertebrata</taxon>
        <taxon>Euteleostomi</taxon>
        <taxon>Mammalia</taxon>
        <taxon>Eutheria</taxon>
        <taxon>Euarchontoglires</taxon>
        <taxon>Glires</taxon>
        <taxon>Rodentia</taxon>
        <taxon>Myomorpha</taxon>
        <taxon>Muroidea</taxon>
        <taxon>Muridae</taxon>
        <taxon>Murinae</taxon>
        <taxon>Mus</taxon>
        <taxon>Mus</taxon>
    </lineage>
</organism>
<name>M0QWG3_MOUSE</name>
<protein>
    <submittedName>
        <fullName evidence="1">Alcohol dehydrogenase, iron containing, 1</fullName>
    </submittedName>
</protein>
<reference evidence="1 3" key="1">
    <citation type="journal article" date="2009" name="PLoS Biol.">
        <title>Lineage-specific biology revealed by a finished genome assembly of the mouse.</title>
        <authorList>
            <consortium name="Mouse Genome Sequencing Consortium"/>
            <person name="Church D.M."/>
            <person name="Goodstadt L."/>
            <person name="Hillier L.W."/>
            <person name="Zody M.C."/>
            <person name="Goldstein S."/>
            <person name="She X."/>
            <person name="Bult C.J."/>
            <person name="Agarwala R."/>
            <person name="Cherry J.L."/>
            <person name="DiCuccio M."/>
            <person name="Hlavina W."/>
            <person name="Kapustin Y."/>
            <person name="Meric P."/>
            <person name="Maglott D."/>
            <person name="Birtle Z."/>
            <person name="Marques A.C."/>
            <person name="Graves T."/>
            <person name="Zhou S."/>
            <person name="Teague B."/>
            <person name="Potamousis K."/>
            <person name="Churas C."/>
            <person name="Place M."/>
            <person name="Herschleb J."/>
            <person name="Runnheim R."/>
            <person name="Forrest D."/>
            <person name="Amos-Landgraf J."/>
            <person name="Schwartz D.C."/>
            <person name="Cheng Z."/>
            <person name="Lindblad-Toh K."/>
            <person name="Eichler E.E."/>
            <person name="Ponting C.P."/>
        </authorList>
    </citation>
    <scope>NUCLEOTIDE SEQUENCE [LARGE SCALE GENOMIC DNA]</scope>
    <source>
        <strain evidence="1 3">C57BL/6J</strain>
    </source>
</reference>
<reference evidence="1" key="3">
    <citation type="submission" date="2025-08" db="UniProtKB">
        <authorList>
            <consortium name="Ensembl"/>
        </authorList>
    </citation>
    <scope>IDENTIFICATION</scope>
    <source>
        <strain evidence="1">C57BL/6J</strain>
    </source>
</reference>
<dbReference type="Ensembl" id="ENSMUST00000130927.8">
    <property type="protein sequence ID" value="ENSMUSP00000137817.2"/>
    <property type="gene ID" value="ENSMUSG00000025911.15"/>
</dbReference>
<dbReference type="AGR" id="MGI:1923437"/>
<dbReference type="GeneTree" id="ENSGT00390000003849"/>
<dbReference type="MGI" id="MGI:1923437">
    <property type="gene designation" value="Adhfe1"/>
</dbReference>
<dbReference type="HOGENOM" id="CLU_2811703_0_0_1"/>
<evidence type="ECO:0000313" key="1">
    <source>
        <dbReference type="Ensembl" id="ENSMUSP00000137817.2"/>
    </source>
</evidence>
<reference evidence="1 3" key="2">
    <citation type="journal article" date="2011" name="PLoS Biol.">
        <title>Modernizing reference genome assemblies.</title>
        <authorList>
            <person name="Church D.M."/>
            <person name="Schneider V.A."/>
            <person name="Graves T."/>
            <person name="Auger K."/>
            <person name="Cunningham F."/>
            <person name="Bouk N."/>
            <person name="Chen H.C."/>
            <person name="Agarwala R."/>
            <person name="McLaren W.M."/>
            <person name="Ritchie G.R."/>
            <person name="Albracht D."/>
            <person name="Kremitzki M."/>
            <person name="Rock S."/>
            <person name="Kotkiewicz H."/>
            <person name="Kremitzki C."/>
            <person name="Wollam A."/>
            <person name="Trani L."/>
            <person name="Fulton L."/>
            <person name="Fulton R."/>
            <person name="Matthews L."/>
            <person name="Whitehead S."/>
            <person name="Chow W."/>
            <person name="Torrance J."/>
            <person name="Dunn M."/>
            <person name="Harden G."/>
            <person name="Threadgold G."/>
            <person name="Wood J."/>
            <person name="Collins J."/>
            <person name="Heath P."/>
            <person name="Griffiths G."/>
            <person name="Pelan S."/>
            <person name="Grafham D."/>
            <person name="Eichler E.E."/>
            <person name="Weinstock G."/>
            <person name="Mardis E.R."/>
            <person name="Wilson R.K."/>
            <person name="Howe K."/>
            <person name="Flicek P."/>
            <person name="Hubbard T."/>
        </authorList>
    </citation>
    <scope>NUCLEOTIDE SEQUENCE [LARGE SCALE GENOMIC DNA]</scope>
    <source>
        <strain evidence="1 3">C57BL/6J</strain>
    </source>
</reference>
<dbReference type="Bgee" id="ENSMUSG00000025911">
    <property type="expression patterns" value="Expressed in right kidney and 104 other cell types or tissues"/>
</dbReference>
<reference evidence="1" key="4">
    <citation type="submission" date="2025-09" db="UniProtKB">
        <authorList>
            <consortium name="Ensembl"/>
        </authorList>
    </citation>
    <scope>IDENTIFICATION</scope>
    <source>
        <strain evidence="1">C57BL/6J</strain>
    </source>
</reference>
<keyword evidence="3" id="KW-1185">Reference proteome</keyword>